<dbReference type="PANTHER" id="PTHR30237:SF2">
    <property type="entry name" value="MUREIN TETRAPEPTIDE CARBOXYPEPTIDASE"/>
    <property type="match status" value="1"/>
</dbReference>
<keyword evidence="5" id="KW-0720">Serine protease</keyword>
<dbReference type="Proteomes" id="UP000030848">
    <property type="component" value="Unassembled WGS sequence"/>
</dbReference>
<dbReference type="GO" id="GO:0008236">
    <property type="term" value="F:serine-type peptidase activity"/>
    <property type="evidence" value="ECO:0007669"/>
    <property type="project" value="UniProtKB-KW"/>
</dbReference>
<dbReference type="InterPro" id="IPR003507">
    <property type="entry name" value="S66_fam"/>
</dbReference>
<comment type="similarity">
    <text evidence="1">Belongs to the peptidase S66 family.</text>
</comment>
<evidence type="ECO:0000259" key="8">
    <source>
        <dbReference type="Pfam" id="PF17676"/>
    </source>
</evidence>
<comment type="caution">
    <text evidence="9">The sequence shown here is derived from an EMBL/GenBank/DDBJ whole genome shotgun (WGS) entry which is preliminary data.</text>
</comment>
<dbReference type="InterPro" id="IPR027478">
    <property type="entry name" value="LdcA_N"/>
</dbReference>
<proteinExistence type="inferred from homology"/>
<evidence type="ECO:0000256" key="3">
    <source>
        <dbReference type="ARBA" id="ARBA00022670"/>
    </source>
</evidence>
<feature type="active site" description="Charge relay system" evidence="6">
    <location>
        <position position="209"/>
    </location>
</feature>
<evidence type="ECO:0000256" key="4">
    <source>
        <dbReference type="ARBA" id="ARBA00022801"/>
    </source>
</evidence>
<dbReference type="GO" id="GO:0004180">
    <property type="term" value="F:carboxypeptidase activity"/>
    <property type="evidence" value="ECO:0007669"/>
    <property type="project" value="UniProtKB-KW"/>
</dbReference>
<feature type="active site" description="Charge relay system" evidence="6">
    <location>
        <position position="274"/>
    </location>
</feature>
<dbReference type="SUPFAM" id="SSF52317">
    <property type="entry name" value="Class I glutamine amidotransferase-like"/>
    <property type="match status" value="1"/>
</dbReference>
<dbReference type="Pfam" id="PF02016">
    <property type="entry name" value="Peptidase_S66"/>
    <property type="match status" value="1"/>
</dbReference>
<dbReference type="InterPro" id="IPR040449">
    <property type="entry name" value="Peptidase_S66_N"/>
</dbReference>
<dbReference type="PANTHER" id="PTHR30237">
    <property type="entry name" value="MURAMOYLTETRAPEPTIDE CARBOXYPEPTIDASE"/>
    <property type="match status" value="1"/>
</dbReference>
<feature type="active site" description="Nucleophile" evidence="6">
    <location>
        <position position="115"/>
    </location>
</feature>
<dbReference type="AlphaFoldDB" id="A0A837D5Y0"/>
<gene>
    <name evidence="9" type="ORF">MINT15_34310</name>
</gene>
<dbReference type="InterPro" id="IPR027461">
    <property type="entry name" value="Carboxypeptidase_A_C_sf"/>
</dbReference>
<evidence type="ECO:0000259" key="7">
    <source>
        <dbReference type="Pfam" id="PF02016"/>
    </source>
</evidence>
<dbReference type="SUPFAM" id="SSF141986">
    <property type="entry name" value="LD-carboxypeptidase A C-terminal domain-like"/>
    <property type="match status" value="1"/>
</dbReference>
<sequence>MRRTWPRPLRAGDTVALVACSGPVDPEALDTGVAALESWGLRVRLGSTMRAHHPRLPYLAASDADRARDFQDAWLDPDVAAVLAARGGYGAHRMVDLVDWSALRRAEPVLFAGSSDVTALHEAVATHLRVPTVVAAMPATHLFDPVAAERLRAALFSPNELRRLTSPKAETLRQGRARGHLVGGNLSVLAAGIGTRESVPARGGIVVLEDIDEEPYRLDRMLTQLLRSGWFDGVAGLALGSWTGCGPDQVVREVLCDRLGPLGVPMAWRLDVGHHPGSLAVPLGVHADFDADTGTLMPCWPPCAGP</sequence>
<dbReference type="CDD" id="cd07025">
    <property type="entry name" value="Peptidase_S66"/>
    <property type="match status" value="1"/>
</dbReference>
<dbReference type="Gene3D" id="3.40.50.10740">
    <property type="entry name" value="Class I glutamine amidotransferase-like"/>
    <property type="match status" value="1"/>
</dbReference>
<evidence type="ECO:0000313" key="9">
    <source>
        <dbReference type="EMBL" id="KHF43229.1"/>
    </source>
</evidence>
<feature type="domain" description="LD-carboxypeptidase C-terminal" evidence="8">
    <location>
        <begin position="178"/>
        <end position="287"/>
    </location>
</feature>
<accession>A0A837D5Y0</accession>
<organism evidence="9 10">
    <name type="scientific">Saccharomonospora viridis</name>
    <dbReference type="NCBI Taxonomy" id="1852"/>
    <lineage>
        <taxon>Bacteria</taxon>
        <taxon>Bacillati</taxon>
        <taxon>Actinomycetota</taxon>
        <taxon>Actinomycetes</taxon>
        <taxon>Pseudonocardiales</taxon>
        <taxon>Pseudonocardiaceae</taxon>
        <taxon>Saccharomonospora</taxon>
    </lineage>
</organism>
<dbReference type="GO" id="GO:0006508">
    <property type="term" value="P:proteolysis"/>
    <property type="evidence" value="ECO:0007669"/>
    <property type="project" value="UniProtKB-KW"/>
</dbReference>
<dbReference type="InterPro" id="IPR029062">
    <property type="entry name" value="Class_I_gatase-like"/>
</dbReference>
<dbReference type="InterPro" id="IPR040921">
    <property type="entry name" value="Peptidase_S66C"/>
</dbReference>
<evidence type="ECO:0000256" key="2">
    <source>
        <dbReference type="ARBA" id="ARBA00022645"/>
    </source>
</evidence>
<keyword evidence="3" id="KW-0645">Protease</keyword>
<dbReference type="OrthoDB" id="9807329at2"/>
<keyword evidence="4" id="KW-0378">Hydrolase</keyword>
<evidence type="ECO:0000256" key="6">
    <source>
        <dbReference type="PIRSR" id="PIRSR028757-1"/>
    </source>
</evidence>
<dbReference type="EMBL" id="JRZE01000006">
    <property type="protein sequence ID" value="KHF43229.1"/>
    <property type="molecule type" value="Genomic_DNA"/>
</dbReference>
<name>A0A837D5Y0_9PSEU</name>
<protein>
    <submittedName>
        <fullName evidence="9">Peptidase U61</fullName>
    </submittedName>
</protein>
<reference evidence="9 10" key="1">
    <citation type="submission" date="2014-10" db="EMBL/GenBank/DDBJ databases">
        <title>Genome sequence of Micropolyspora internatus JCM3315.</title>
        <authorList>
            <person name="Shin S.-K."/>
            <person name="Yi H."/>
        </authorList>
    </citation>
    <scope>NUCLEOTIDE SEQUENCE [LARGE SCALE GENOMIC DNA]</scope>
    <source>
        <strain evidence="9 10">JCM 3315</strain>
    </source>
</reference>
<dbReference type="RefSeq" id="WP_037312257.1">
    <property type="nucleotide sequence ID" value="NZ_CALJZO010000043.1"/>
</dbReference>
<dbReference type="Pfam" id="PF17676">
    <property type="entry name" value="Peptidase_S66C"/>
    <property type="match status" value="1"/>
</dbReference>
<evidence type="ECO:0000256" key="5">
    <source>
        <dbReference type="ARBA" id="ARBA00022825"/>
    </source>
</evidence>
<evidence type="ECO:0000256" key="1">
    <source>
        <dbReference type="ARBA" id="ARBA00010233"/>
    </source>
</evidence>
<dbReference type="PIRSF" id="PIRSF028757">
    <property type="entry name" value="LD-carboxypeptidase"/>
    <property type="match status" value="1"/>
</dbReference>
<dbReference type="Gene3D" id="3.50.30.60">
    <property type="entry name" value="LD-carboxypeptidase A C-terminal domain-like"/>
    <property type="match status" value="1"/>
</dbReference>
<keyword evidence="2" id="KW-0121">Carboxypeptidase</keyword>
<feature type="domain" description="LD-carboxypeptidase N-terminal" evidence="7">
    <location>
        <begin position="15"/>
        <end position="133"/>
    </location>
</feature>
<evidence type="ECO:0000313" key="10">
    <source>
        <dbReference type="Proteomes" id="UP000030848"/>
    </source>
</evidence>